<evidence type="ECO:0000259" key="4">
    <source>
        <dbReference type="Pfam" id="PF09084"/>
    </source>
</evidence>
<keyword evidence="6" id="KW-1185">Reference proteome</keyword>
<dbReference type="AlphaFoldDB" id="A0A974PME3"/>
<evidence type="ECO:0000313" key="6">
    <source>
        <dbReference type="Proteomes" id="UP000596427"/>
    </source>
</evidence>
<evidence type="ECO:0000313" key="5">
    <source>
        <dbReference type="EMBL" id="QRG06283.1"/>
    </source>
</evidence>
<reference evidence="5 6" key="1">
    <citation type="submission" date="2020-10" db="EMBL/GenBank/DDBJ databases">
        <title>Degradation of 1,4-Dioxane by Xanthobacter sp. YN2, via a Novel Group-2 Soluble Di-Iron Monooxygenase.</title>
        <authorList>
            <person name="Ma F."/>
            <person name="Wang Y."/>
            <person name="Yang J."/>
            <person name="Guo H."/>
            <person name="Su D."/>
            <person name="Yu L."/>
        </authorList>
    </citation>
    <scope>NUCLEOTIDE SEQUENCE [LARGE SCALE GENOMIC DNA]</scope>
    <source>
        <strain evidence="5 6">YN2</strain>
    </source>
</reference>
<dbReference type="RefSeq" id="WP_203193191.1">
    <property type="nucleotide sequence ID" value="NZ_CP063362.1"/>
</dbReference>
<accession>A0A974PME3</accession>
<evidence type="ECO:0000256" key="3">
    <source>
        <dbReference type="ARBA" id="ARBA00022729"/>
    </source>
</evidence>
<name>A0A974PME3_9HYPH</name>
<dbReference type="Gene3D" id="3.40.190.10">
    <property type="entry name" value="Periplasmic binding protein-like II"/>
    <property type="match status" value="2"/>
</dbReference>
<organism evidence="5 6">
    <name type="scientific">Xanthobacter dioxanivorans</name>
    <dbReference type="NCBI Taxonomy" id="2528964"/>
    <lineage>
        <taxon>Bacteria</taxon>
        <taxon>Pseudomonadati</taxon>
        <taxon>Pseudomonadota</taxon>
        <taxon>Alphaproteobacteria</taxon>
        <taxon>Hyphomicrobiales</taxon>
        <taxon>Xanthobacteraceae</taxon>
        <taxon>Xanthobacter</taxon>
    </lineage>
</organism>
<protein>
    <submittedName>
        <fullName evidence="5">ABC transporter substrate-binding protein</fullName>
    </submittedName>
</protein>
<proteinExistence type="inferred from homology"/>
<dbReference type="PANTHER" id="PTHR30024:SF47">
    <property type="entry name" value="TAURINE-BINDING PERIPLASMIC PROTEIN"/>
    <property type="match status" value="1"/>
</dbReference>
<feature type="domain" description="SsuA/THI5-like" evidence="4">
    <location>
        <begin position="57"/>
        <end position="236"/>
    </location>
</feature>
<dbReference type="InterPro" id="IPR015168">
    <property type="entry name" value="SsuA/THI5"/>
</dbReference>
<comment type="subcellular location">
    <subcellularLocation>
        <location evidence="1">Periplasm</location>
    </subcellularLocation>
</comment>
<dbReference type="PANTHER" id="PTHR30024">
    <property type="entry name" value="ALIPHATIC SULFONATES-BINDING PROTEIN-RELATED"/>
    <property type="match status" value="1"/>
</dbReference>
<gene>
    <name evidence="5" type="ORF">EZH22_25545</name>
</gene>
<dbReference type="Proteomes" id="UP000596427">
    <property type="component" value="Chromosome"/>
</dbReference>
<dbReference type="GO" id="GO:0042597">
    <property type="term" value="C:periplasmic space"/>
    <property type="evidence" value="ECO:0007669"/>
    <property type="project" value="UniProtKB-SubCell"/>
</dbReference>
<keyword evidence="3" id="KW-0732">Signal</keyword>
<evidence type="ECO:0000256" key="2">
    <source>
        <dbReference type="ARBA" id="ARBA00010742"/>
    </source>
</evidence>
<dbReference type="EMBL" id="CP063362">
    <property type="protein sequence ID" value="QRG06283.1"/>
    <property type="molecule type" value="Genomic_DNA"/>
</dbReference>
<sequence>MTLASLAMLPSHGQAAVQKVRVANGTTLDILSIPDVRTFEHFLKQSTGIPSEVTYLPGAVRAIQAIIADQADVGIATLNAGLAAVLQQQDIVVFALASGARPYLVMTAQDGLGSLKALEGRTVGVISLVDSTYYLPVMQMRAEGVDPSKVRWQPVGGGAGRGNALISGGIQAASFQVGQALDLTQKGAFRIIDPPSHNMDLIFKAFWARRSFLEANPQLATEIVKAHLLATREALDKAAFLKVATPMLAPMAESTISQAYDILVRMGVWDPNDDLLNPKAGDETVAQMVKYGIIDREISFDRWATDRFVKEAVAVVGRR</sequence>
<dbReference type="KEGG" id="xdi:EZH22_25545"/>
<evidence type="ECO:0000256" key="1">
    <source>
        <dbReference type="ARBA" id="ARBA00004418"/>
    </source>
</evidence>
<dbReference type="SUPFAM" id="SSF53850">
    <property type="entry name" value="Periplasmic binding protein-like II"/>
    <property type="match status" value="1"/>
</dbReference>
<comment type="similarity">
    <text evidence="2">Belongs to the bacterial solute-binding protein SsuA/TauA family.</text>
</comment>
<dbReference type="Pfam" id="PF09084">
    <property type="entry name" value="NMT1"/>
    <property type="match status" value="1"/>
</dbReference>